<name>A0A439CVU4_9PEZI</name>
<protein>
    <recommendedName>
        <fullName evidence="8">Rhodopsin domain-containing protein</fullName>
    </recommendedName>
</protein>
<feature type="transmembrane region" description="Helical" evidence="7">
    <location>
        <begin position="172"/>
        <end position="189"/>
    </location>
</feature>
<feature type="compositionally biased region" description="Basic and acidic residues" evidence="6">
    <location>
        <begin position="308"/>
        <end position="331"/>
    </location>
</feature>
<evidence type="ECO:0000256" key="4">
    <source>
        <dbReference type="ARBA" id="ARBA00023136"/>
    </source>
</evidence>
<comment type="caution">
    <text evidence="9">The sequence shown here is derived from an EMBL/GenBank/DDBJ whole genome shotgun (WGS) entry which is preliminary data.</text>
</comment>
<feature type="transmembrane region" description="Helical" evidence="7">
    <location>
        <begin position="105"/>
        <end position="127"/>
    </location>
</feature>
<comment type="similarity">
    <text evidence="5">Belongs to the SAT4 family.</text>
</comment>
<evidence type="ECO:0000259" key="8">
    <source>
        <dbReference type="Pfam" id="PF20684"/>
    </source>
</evidence>
<dbReference type="InterPro" id="IPR049326">
    <property type="entry name" value="Rhodopsin_dom_fungi"/>
</dbReference>
<keyword evidence="4 7" id="KW-0472">Membrane</keyword>
<dbReference type="PANTHER" id="PTHR33048">
    <property type="entry name" value="PTH11-LIKE INTEGRAL MEMBRANE PROTEIN (AFU_ORTHOLOGUE AFUA_5G11245)"/>
    <property type="match status" value="1"/>
</dbReference>
<feature type="transmembrane region" description="Helical" evidence="7">
    <location>
        <begin position="62"/>
        <end position="85"/>
    </location>
</feature>
<keyword evidence="2 7" id="KW-0812">Transmembrane</keyword>
<feature type="compositionally biased region" description="Polar residues" evidence="6">
    <location>
        <begin position="294"/>
        <end position="303"/>
    </location>
</feature>
<dbReference type="Pfam" id="PF20684">
    <property type="entry name" value="Fung_rhodopsin"/>
    <property type="match status" value="1"/>
</dbReference>
<evidence type="ECO:0000256" key="2">
    <source>
        <dbReference type="ARBA" id="ARBA00022692"/>
    </source>
</evidence>
<evidence type="ECO:0000256" key="5">
    <source>
        <dbReference type="ARBA" id="ARBA00038359"/>
    </source>
</evidence>
<evidence type="ECO:0000313" key="10">
    <source>
        <dbReference type="Proteomes" id="UP000286045"/>
    </source>
</evidence>
<feature type="transmembrane region" description="Helical" evidence="7">
    <location>
        <begin position="196"/>
        <end position="222"/>
    </location>
</feature>
<sequence length="331" mass="35801">MDTTDLCSIPAGVSPDGIYNFDNPPTLGPAVIAVAVVLGTISTAFGFARLYINRNMLHSADYFTLCAVLTNIAFIGVICAQHKFYRHSWDIPVCWYSGEALKLPFIQTVLFTPAFFFPKAAIFLLYLQLFAIERRTAILIWFGLVITLLNYLSNIPLAAIYAAPRAASRGTIYYGVAASVVSLAFKIEIVSSADSAWLAAITSLLSLIETNIAIFVGCMPAFSHFAANSTSGAAFFRSLRTRLLGSWGQSSGSKSKSEGSSGQPPASTPKLATFGSNQTPRHKKKNYLELTDTLLRTENQTTLGDAAAEEHEMHSKPASTHTDKVPAEQGV</sequence>
<feature type="region of interest" description="Disordered" evidence="6">
    <location>
        <begin position="248"/>
        <end position="331"/>
    </location>
</feature>
<evidence type="ECO:0000256" key="6">
    <source>
        <dbReference type="SAM" id="MobiDB-lite"/>
    </source>
</evidence>
<feature type="transmembrane region" description="Helical" evidence="7">
    <location>
        <begin position="139"/>
        <end position="160"/>
    </location>
</feature>
<organism evidence="9 10">
    <name type="scientific">Xylaria grammica</name>
    <dbReference type="NCBI Taxonomy" id="363999"/>
    <lineage>
        <taxon>Eukaryota</taxon>
        <taxon>Fungi</taxon>
        <taxon>Dikarya</taxon>
        <taxon>Ascomycota</taxon>
        <taxon>Pezizomycotina</taxon>
        <taxon>Sordariomycetes</taxon>
        <taxon>Xylariomycetidae</taxon>
        <taxon>Xylariales</taxon>
        <taxon>Xylariaceae</taxon>
        <taxon>Xylaria</taxon>
    </lineage>
</organism>
<feature type="transmembrane region" description="Helical" evidence="7">
    <location>
        <begin position="30"/>
        <end position="50"/>
    </location>
</feature>
<evidence type="ECO:0000256" key="1">
    <source>
        <dbReference type="ARBA" id="ARBA00004141"/>
    </source>
</evidence>
<evidence type="ECO:0000313" key="9">
    <source>
        <dbReference type="EMBL" id="RWA06305.1"/>
    </source>
</evidence>
<dbReference type="Proteomes" id="UP000286045">
    <property type="component" value="Unassembled WGS sequence"/>
</dbReference>
<keyword evidence="3 7" id="KW-1133">Transmembrane helix</keyword>
<feature type="domain" description="Rhodopsin" evidence="8">
    <location>
        <begin position="48"/>
        <end position="155"/>
    </location>
</feature>
<proteinExistence type="inferred from homology"/>
<dbReference type="STRING" id="363999.A0A439CVU4"/>
<reference evidence="9 10" key="1">
    <citation type="submission" date="2018-12" db="EMBL/GenBank/DDBJ databases">
        <title>Draft genome sequence of Xylaria grammica IHI A82.</title>
        <authorList>
            <person name="Buettner E."/>
            <person name="Kellner H."/>
        </authorList>
    </citation>
    <scope>NUCLEOTIDE SEQUENCE [LARGE SCALE GENOMIC DNA]</scope>
    <source>
        <strain evidence="9 10">IHI A82</strain>
    </source>
</reference>
<dbReference type="InterPro" id="IPR052337">
    <property type="entry name" value="SAT4-like"/>
</dbReference>
<comment type="subcellular location">
    <subcellularLocation>
        <location evidence="1">Membrane</location>
        <topology evidence="1">Multi-pass membrane protein</topology>
    </subcellularLocation>
</comment>
<dbReference type="PANTHER" id="PTHR33048:SF47">
    <property type="entry name" value="INTEGRAL MEMBRANE PROTEIN-RELATED"/>
    <property type="match status" value="1"/>
</dbReference>
<feature type="compositionally biased region" description="Low complexity" evidence="6">
    <location>
        <begin position="248"/>
        <end position="263"/>
    </location>
</feature>
<dbReference type="EMBL" id="RYZI01000348">
    <property type="protein sequence ID" value="RWA06305.1"/>
    <property type="molecule type" value="Genomic_DNA"/>
</dbReference>
<dbReference type="GO" id="GO:0016020">
    <property type="term" value="C:membrane"/>
    <property type="evidence" value="ECO:0007669"/>
    <property type="project" value="UniProtKB-SubCell"/>
</dbReference>
<dbReference type="AlphaFoldDB" id="A0A439CVU4"/>
<evidence type="ECO:0000256" key="7">
    <source>
        <dbReference type="SAM" id="Phobius"/>
    </source>
</evidence>
<accession>A0A439CVU4</accession>
<evidence type="ECO:0000256" key="3">
    <source>
        <dbReference type="ARBA" id="ARBA00022989"/>
    </source>
</evidence>
<gene>
    <name evidence="9" type="ORF">EKO27_g8807</name>
</gene>
<keyword evidence="10" id="KW-1185">Reference proteome</keyword>